<dbReference type="GO" id="GO:0005886">
    <property type="term" value="C:plasma membrane"/>
    <property type="evidence" value="ECO:0007669"/>
    <property type="project" value="UniProtKB-SubCell"/>
</dbReference>
<keyword evidence="2" id="KW-0813">Transport</keyword>
<dbReference type="PROSITE" id="PS00371">
    <property type="entry name" value="PTS_EIIA_TYPE_1_HIS"/>
    <property type="match status" value="1"/>
</dbReference>
<feature type="domain" description="PTS EIIC type-1" evidence="20">
    <location>
        <begin position="101"/>
        <end position="460"/>
    </location>
</feature>
<dbReference type="InterPro" id="IPR013013">
    <property type="entry name" value="PTS_EIIC_1"/>
</dbReference>
<proteinExistence type="predicted"/>
<evidence type="ECO:0000256" key="1">
    <source>
        <dbReference type="ARBA" id="ARBA00004651"/>
    </source>
</evidence>
<organism evidence="21 22">
    <name type="scientific">Enterococcus florum</name>
    <dbReference type="NCBI Taxonomy" id="2480627"/>
    <lineage>
        <taxon>Bacteria</taxon>
        <taxon>Bacillati</taxon>
        <taxon>Bacillota</taxon>
        <taxon>Bacilli</taxon>
        <taxon>Lactobacillales</taxon>
        <taxon>Enterococcaceae</taxon>
        <taxon>Enterococcus</taxon>
    </lineage>
</organism>
<evidence type="ECO:0000256" key="15">
    <source>
        <dbReference type="ARBA" id="ARBA00081008"/>
    </source>
</evidence>
<keyword evidence="4" id="KW-0762">Sugar transport</keyword>
<dbReference type="NCBIfam" id="TIGR01995">
    <property type="entry name" value="PTS-II-ABC-beta"/>
    <property type="match status" value="1"/>
</dbReference>
<feature type="transmembrane region" description="Helical" evidence="17">
    <location>
        <begin position="315"/>
        <end position="339"/>
    </location>
</feature>
<dbReference type="SUPFAM" id="SSF51261">
    <property type="entry name" value="Duplicated hybrid motif"/>
    <property type="match status" value="1"/>
</dbReference>
<evidence type="ECO:0000256" key="12">
    <source>
        <dbReference type="ARBA" id="ARBA00045139"/>
    </source>
</evidence>
<evidence type="ECO:0000256" key="14">
    <source>
        <dbReference type="ARBA" id="ARBA00074554"/>
    </source>
</evidence>
<keyword evidence="8" id="KW-0418">Kinase</keyword>
<dbReference type="AlphaFoldDB" id="A0A4P5P9R4"/>
<comment type="function">
    <text evidence="12">The phosphoenolpyruvate-dependent sugar phosphotransferase system (sugar PTS), a major carbohydrate active transport system, catalyzes the phosphorylation of incoming sugar substrates concomitantly with their translocation across the cell membrane. This system is involved in sucrose transport.</text>
</comment>
<feature type="transmembrane region" description="Helical" evidence="17">
    <location>
        <begin position="172"/>
        <end position="199"/>
    </location>
</feature>
<evidence type="ECO:0000313" key="22">
    <source>
        <dbReference type="Proteomes" id="UP000290567"/>
    </source>
</evidence>
<reference evidence="22" key="1">
    <citation type="submission" date="2019-02" db="EMBL/GenBank/DDBJ databases">
        <title>Draft genome sequence of Enterococcus sp. Gos25-1.</title>
        <authorList>
            <person name="Tanaka N."/>
            <person name="Shiwa Y."/>
            <person name="Fujita N."/>
        </authorList>
    </citation>
    <scope>NUCLEOTIDE SEQUENCE [LARGE SCALE GENOMIC DNA]</scope>
    <source>
        <strain evidence="22">Gos25-1</strain>
    </source>
</reference>
<keyword evidence="7 17" id="KW-0812">Transmembrane</keyword>
<dbReference type="PROSITE" id="PS51098">
    <property type="entry name" value="PTS_EIIB_TYPE_1"/>
    <property type="match status" value="1"/>
</dbReference>
<keyword evidence="5" id="KW-0808">Transferase</keyword>
<keyword evidence="6" id="KW-0598">Phosphotransferase system</keyword>
<evidence type="ECO:0000256" key="13">
    <source>
        <dbReference type="ARBA" id="ARBA00048931"/>
    </source>
</evidence>
<dbReference type="InterPro" id="IPR001996">
    <property type="entry name" value="PTS_IIB_1"/>
</dbReference>
<dbReference type="InterPro" id="IPR003352">
    <property type="entry name" value="PTS_EIIC"/>
</dbReference>
<evidence type="ECO:0000256" key="3">
    <source>
        <dbReference type="ARBA" id="ARBA00022475"/>
    </source>
</evidence>
<evidence type="ECO:0000256" key="17">
    <source>
        <dbReference type="SAM" id="Phobius"/>
    </source>
</evidence>
<keyword evidence="3" id="KW-1003">Cell membrane</keyword>
<dbReference type="Gene3D" id="2.70.70.10">
    <property type="entry name" value="Glucose Permease (Domain IIA)"/>
    <property type="match status" value="1"/>
</dbReference>
<evidence type="ECO:0000256" key="2">
    <source>
        <dbReference type="ARBA" id="ARBA00022448"/>
    </source>
</evidence>
<dbReference type="FunFam" id="2.70.70.10:FF:000001">
    <property type="entry name" value="PTS system glucose-specific IIA component"/>
    <property type="match status" value="1"/>
</dbReference>
<dbReference type="PANTHER" id="PTHR30175:SF1">
    <property type="entry name" value="PTS SYSTEM ARBUTIN-, CELLOBIOSE-, AND SALICIN-SPECIFIC EIIBC COMPONENT-RELATED"/>
    <property type="match status" value="1"/>
</dbReference>
<evidence type="ECO:0000313" key="21">
    <source>
        <dbReference type="EMBL" id="GCF94660.1"/>
    </source>
</evidence>
<feature type="active site" description="Phosphocysteine intermediate; for EIIB activity" evidence="16">
    <location>
        <position position="24"/>
    </location>
</feature>
<evidence type="ECO:0000256" key="16">
    <source>
        <dbReference type="PROSITE-ProRule" id="PRU00421"/>
    </source>
</evidence>
<evidence type="ECO:0000256" key="6">
    <source>
        <dbReference type="ARBA" id="ARBA00022683"/>
    </source>
</evidence>
<dbReference type="PROSITE" id="PS01035">
    <property type="entry name" value="PTS_EIIB_TYPE_1_CYS"/>
    <property type="match status" value="1"/>
</dbReference>
<dbReference type="GO" id="GO:0090589">
    <property type="term" value="F:protein-phosphocysteine-trehalose phosphotransferase system transporter activity"/>
    <property type="evidence" value="ECO:0007669"/>
    <property type="project" value="TreeGrafter"/>
</dbReference>
<evidence type="ECO:0000256" key="10">
    <source>
        <dbReference type="ARBA" id="ARBA00023136"/>
    </source>
</evidence>
<dbReference type="SUPFAM" id="SSF55604">
    <property type="entry name" value="Glucose permease domain IIB"/>
    <property type="match status" value="1"/>
</dbReference>
<evidence type="ECO:0000256" key="4">
    <source>
        <dbReference type="ARBA" id="ARBA00022597"/>
    </source>
</evidence>
<gene>
    <name evidence="21" type="primary">bglC_1</name>
    <name evidence="21" type="ORF">NRIC_25510</name>
</gene>
<evidence type="ECO:0000256" key="5">
    <source>
        <dbReference type="ARBA" id="ARBA00022679"/>
    </source>
</evidence>
<dbReference type="InterPro" id="IPR011297">
    <property type="entry name" value="PTS_IIABC_b_glu"/>
</dbReference>
<evidence type="ECO:0000256" key="7">
    <source>
        <dbReference type="ARBA" id="ARBA00022692"/>
    </source>
</evidence>
<dbReference type="Proteomes" id="UP000290567">
    <property type="component" value="Unassembled WGS sequence"/>
</dbReference>
<protein>
    <recommendedName>
        <fullName evidence="14">PTS system sucrose-specific EIIBCA component</fullName>
        <ecNumber evidence="11">2.7.1.211</ecNumber>
    </recommendedName>
    <alternativeName>
        <fullName evidence="15">EIIBCA-Scr</fullName>
    </alternativeName>
</protein>
<dbReference type="GO" id="GO:0016301">
    <property type="term" value="F:kinase activity"/>
    <property type="evidence" value="ECO:0007669"/>
    <property type="project" value="UniProtKB-KW"/>
</dbReference>
<dbReference type="CDD" id="cd00212">
    <property type="entry name" value="PTS_IIB_glc"/>
    <property type="match status" value="1"/>
</dbReference>
<dbReference type="OrthoDB" id="9769191at2"/>
<sequence length="619" mass="66446">MNETAEQILKLVGGKENISSLGHCITRLRITLKDKNKAQVEQIKQLDDVMNTQFQGGQLQIILGPEVTKYYNALIDLTGDINGADDKSPKEKVSLLNRIAGNLSGIFIPAIAAISAGGTLKAVLALLMAIGLVGVDSDTYTILNMLGDAPFYFLPVILGFSTASKIKTNPYLGASLGAVLVYPTLINGAAEGLSAFSFLGLPIPYGAYASTVLPVILAVIVLKYVYNFLNRIIPAVLEIAVTFALAFFVTSIIMLMVLAPAGNYLGIYLAKAFTWLFATAGPLAGMMMGGFFTVMVMTGLGYALMPMVFQNLSVLGYDFIFIPFMLYSNINQGVAALAASIKLKDKKQKSVAIGTGVTAIFGITEPAMYTVNLRYKKPFYSAMIGSATAGLLSSLFSVKAFVMAGGGITALPAFMSSEYKNNLLFMLLSLGVGMVITFVVSLVWTKESDLDEEIDVSKQKNAITLENGATLTLSSIGNGKMIDISEVPDSTFSEGIMGQGVAIDIQDGKIYAPFDGEVAAIFPTKHAIGLKSKEGIEVLIHIGVDTVRLGDDYFNGHVRNGDAVKKGQLLIDFDYNKLKETGVYTPTIVLVTNTNDFDKITVRNTEQFKTESALMDILV</sequence>
<feature type="transmembrane region" description="Helical" evidence="17">
    <location>
        <begin position="265"/>
        <end position="284"/>
    </location>
</feature>
<dbReference type="InterPro" id="IPR036878">
    <property type="entry name" value="Glu_permease_IIB"/>
</dbReference>
<dbReference type="PANTHER" id="PTHR30175">
    <property type="entry name" value="PHOSPHOTRANSFERASE SYSTEM TRANSPORT PROTEIN"/>
    <property type="match status" value="1"/>
</dbReference>
<evidence type="ECO:0000256" key="8">
    <source>
        <dbReference type="ARBA" id="ARBA00022777"/>
    </source>
</evidence>
<feature type="domain" description="PTS EIIB type-1" evidence="19">
    <location>
        <begin position="2"/>
        <end position="84"/>
    </location>
</feature>
<dbReference type="GO" id="GO:0009401">
    <property type="term" value="P:phosphoenolpyruvate-dependent sugar phosphotransferase system"/>
    <property type="evidence" value="ECO:0007669"/>
    <property type="project" value="UniProtKB-KW"/>
</dbReference>
<dbReference type="InterPro" id="IPR050558">
    <property type="entry name" value="PTS_Sugar-Specific_Components"/>
</dbReference>
<comment type="catalytic activity">
    <reaction evidence="13">
        <text>N(pros)-phospho-L-histidyl-[protein](out) + sucrose = sucrose 6(G)-phosphate(in) + L-histidyl-[protein]</text>
        <dbReference type="Rhea" id="RHEA:49236"/>
        <dbReference type="Rhea" id="RHEA-COMP:9745"/>
        <dbReference type="Rhea" id="RHEA-COMP:9746"/>
        <dbReference type="ChEBI" id="CHEBI:17992"/>
        <dbReference type="ChEBI" id="CHEBI:29979"/>
        <dbReference type="ChEBI" id="CHEBI:64837"/>
        <dbReference type="ChEBI" id="CHEBI:91002"/>
        <dbReference type="EC" id="2.7.1.211"/>
    </reaction>
</comment>
<dbReference type="EMBL" id="BJCC01000022">
    <property type="protein sequence ID" value="GCF94660.1"/>
    <property type="molecule type" value="Genomic_DNA"/>
</dbReference>
<feature type="transmembrane region" description="Helical" evidence="17">
    <location>
        <begin position="235"/>
        <end position="259"/>
    </location>
</feature>
<dbReference type="PROSITE" id="PS51093">
    <property type="entry name" value="PTS_EIIA_TYPE_1"/>
    <property type="match status" value="1"/>
</dbReference>
<keyword evidence="9 17" id="KW-1133">Transmembrane helix</keyword>
<evidence type="ECO:0000256" key="9">
    <source>
        <dbReference type="ARBA" id="ARBA00022989"/>
    </source>
</evidence>
<dbReference type="Pfam" id="PF00367">
    <property type="entry name" value="PTS_EIIB"/>
    <property type="match status" value="1"/>
</dbReference>
<dbReference type="EC" id="2.7.1.211" evidence="11"/>
<dbReference type="GO" id="GO:0008982">
    <property type="term" value="F:protein-N(PI)-phosphohistidine-sugar phosphotransferase activity"/>
    <property type="evidence" value="ECO:0007669"/>
    <property type="project" value="InterPro"/>
</dbReference>
<accession>A0A4P5P9R4</accession>
<dbReference type="PROSITE" id="PS51103">
    <property type="entry name" value="PTS_EIIC_TYPE_1"/>
    <property type="match status" value="1"/>
</dbReference>
<feature type="transmembrane region" description="Helical" evidence="17">
    <location>
        <begin position="205"/>
        <end position="226"/>
    </location>
</feature>
<dbReference type="Gene3D" id="3.30.1360.60">
    <property type="entry name" value="Glucose permease domain IIB"/>
    <property type="match status" value="1"/>
</dbReference>
<feature type="transmembrane region" description="Helical" evidence="17">
    <location>
        <begin position="351"/>
        <end position="369"/>
    </location>
</feature>
<keyword evidence="22" id="KW-1185">Reference proteome</keyword>
<dbReference type="Pfam" id="PF00358">
    <property type="entry name" value="PTS_EIIA_1"/>
    <property type="match status" value="1"/>
</dbReference>
<dbReference type="Pfam" id="PF02378">
    <property type="entry name" value="PTS_EIIC"/>
    <property type="match status" value="1"/>
</dbReference>
<dbReference type="InterPro" id="IPR001127">
    <property type="entry name" value="PTS_EIIA_1_perm"/>
</dbReference>
<evidence type="ECO:0000259" key="20">
    <source>
        <dbReference type="PROSITE" id="PS51103"/>
    </source>
</evidence>
<keyword evidence="10 17" id="KW-0472">Membrane</keyword>
<dbReference type="InterPro" id="IPR011055">
    <property type="entry name" value="Dup_hybrid_motif"/>
</dbReference>
<comment type="caution">
    <text evidence="21">The sequence shown here is derived from an EMBL/GenBank/DDBJ whole genome shotgun (WGS) entry which is preliminary data.</text>
</comment>
<dbReference type="FunFam" id="3.30.1360.60:FF:000001">
    <property type="entry name" value="PTS system glucose-specific IIBC component PtsG"/>
    <property type="match status" value="1"/>
</dbReference>
<evidence type="ECO:0000259" key="19">
    <source>
        <dbReference type="PROSITE" id="PS51098"/>
    </source>
</evidence>
<feature type="transmembrane region" description="Helical" evidence="17">
    <location>
        <begin position="423"/>
        <end position="444"/>
    </location>
</feature>
<dbReference type="RefSeq" id="WP_146623078.1">
    <property type="nucleotide sequence ID" value="NZ_BJCC01000022.1"/>
</dbReference>
<comment type="subcellular location">
    <subcellularLocation>
        <location evidence="1">Cell membrane</location>
        <topology evidence="1">Multi-pass membrane protein</topology>
    </subcellularLocation>
</comment>
<feature type="transmembrane region" description="Helical" evidence="17">
    <location>
        <begin position="106"/>
        <end position="134"/>
    </location>
</feature>
<feature type="transmembrane region" description="Helical" evidence="17">
    <location>
        <begin position="389"/>
        <end position="411"/>
    </location>
</feature>
<feature type="transmembrane region" description="Helical" evidence="17">
    <location>
        <begin position="140"/>
        <end position="160"/>
    </location>
</feature>
<evidence type="ECO:0000256" key="11">
    <source>
        <dbReference type="ARBA" id="ARBA00044053"/>
    </source>
</evidence>
<dbReference type="NCBIfam" id="TIGR00830">
    <property type="entry name" value="PTBA"/>
    <property type="match status" value="1"/>
</dbReference>
<evidence type="ECO:0000259" key="18">
    <source>
        <dbReference type="PROSITE" id="PS51093"/>
    </source>
</evidence>
<dbReference type="GO" id="GO:0015771">
    <property type="term" value="P:trehalose transport"/>
    <property type="evidence" value="ECO:0007669"/>
    <property type="project" value="TreeGrafter"/>
</dbReference>
<name>A0A4P5P9R4_9ENTE</name>
<dbReference type="InterPro" id="IPR018113">
    <property type="entry name" value="PTrfase_EIIB_Cys"/>
</dbReference>
<feature type="domain" description="PTS EIIA type-1" evidence="18">
    <location>
        <begin position="489"/>
        <end position="593"/>
    </location>
</feature>